<evidence type="ECO:0000256" key="1">
    <source>
        <dbReference type="SAM" id="SignalP"/>
    </source>
</evidence>
<dbReference type="Proteomes" id="UP001218362">
    <property type="component" value="Chromosome"/>
</dbReference>
<feature type="chain" id="PRO_5042531152" evidence="1">
    <location>
        <begin position="17"/>
        <end position="214"/>
    </location>
</feature>
<dbReference type="EMBL" id="CP119316">
    <property type="protein sequence ID" value="WEK47368.1"/>
    <property type="molecule type" value="Genomic_DNA"/>
</dbReference>
<dbReference type="PROSITE" id="PS51257">
    <property type="entry name" value="PROKAR_LIPOPROTEIN"/>
    <property type="match status" value="1"/>
</dbReference>
<organism evidence="2 3">
    <name type="scientific">Candidatus Andeanibacterium colombiense</name>
    <dbReference type="NCBI Taxonomy" id="3121345"/>
    <lineage>
        <taxon>Bacteria</taxon>
        <taxon>Pseudomonadati</taxon>
        <taxon>Pseudomonadota</taxon>
        <taxon>Alphaproteobacteria</taxon>
        <taxon>Sphingomonadales</taxon>
        <taxon>Sphingomonadaceae</taxon>
        <taxon>Candidatus Andeanibacterium</taxon>
    </lineage>
</organism>
<protein>
    <submittedName>
        <fullName evidence="2">Uncharacterized protein</fullName>
    </submittedName>
</protein>
<dbReference type="AlphaFoldDB" id="A0AAJ5X6J0"/>
<name>A0AAJ5X6J0_9SPHN</name>
<keyword evidence="1" id="KW-0732">Signal</keyword>
<proteinExistence type="predicted"/>
<accession>A0AAJ5X6J0</accession>
<evidence type="ECO:0000313" key="3">
    <source>
        <dbReference type="Proteomes" id="UP001218362"/>
    </source>
</evidence>
<reference evidence="2" key="1">
    <citation type="submission" date="2023-03" db="EMBL/GenBank/DDBJ databases">
        <title>Andean soil-derived lignocellulolytic bacterial consortium as a source of novel taxa and putative plastic-active enzymes.</title>
        <authorList>
            <person name="Diaz-Garcia L."/>
            <person name="Chuvochina M."/>
            <person name="Feuerriegel G."/>
            <person name="Bunk B."/>
            <person name="Sproer C."/>
            <person name="Streit W.R."/>
            <person name="Rodriguez L.M."/>
            <person name="Overmann J."/>
            <person name="Jimenez D.J."/>
        </authorList>
    </citation>
    <scope>NUCLEOTIDE SEQUENCE</scope>
    <source>
        <strain evidence="2">MAG 26</strain>
    </source>
</reference>
<dbReference type="KEGG" id="acob:P0Y56_03525"/>
<gene>
    <name evidence="2" type="ORF">P0Y56_03525</name>
</gene>
<feature type="signal peptide" evidence="1">
    <location>
        <begin position="1"/>
        <end position="16"/>
    </location>
</feature>
<sequence>MSKAVLLALPALLSLAGCGARDAYLWTGYRAPAAGSFRATSADGTCPAIGIQNLTPRDAETIVAAAREVCGIFHSEEFARAAAAKTDWLASCDGAFGRPQTVTGAELVALLRRPKPAVSVIARKPVAAIAKVEPANGRLAIRQQWFSYWPDGTIDQRANLVATVAHEFTHLSSLRFLDSGMSKACGRDRLASYAVGELAGEVWLEQQRTRVAQR</sequence>
<evidence type="ECO:0000313" key="2">
    <source>
        <dbReference type="EMBL" id="WEK47368.1"/>
    </source>
</evidence>